<dbReference type="GO" id="GO:0031119">
    <property type="term" value="P:tRNA pseudouridine synthesis"/>
    <property type="evidence" value="ECO:0007669"/>
    <property type="project" value="UniProtKB-UniRule"/>
</dbReference>
<dbReference type="PATRIC" id="fig|1706438.3.peg.165"/>
<keyword evidence="2 5" id="KW-0819">tRNA processing</keyword>
<feature type="domain" description="Pus10-like C-terminal" evidence="6">
    <location>
        <begin position="161"/>
        <end position="397"/>
    </location>
</feature>
<dbReference type="Gene3D" id="3.30.70.2510">
    <property type="match status" value="1"/>
</dbReference>
<feature type="active site" description="Nucleophile" evidence="5">
    <location>
        <position position="228"/>
    </location>
</feature>
<protein>
    <recommendedName>
        <fullName evidence="5">tRNA pseudouridine synthase Pus10</fullName>
        <ecNumber evidence="5">5.4.99.25</ecNumber>
    </recommendedName>
    <alternativeName>
        <fullName evidence="5">tRNA pseudouridine 54/55 synthase</fullName>
        <shortName evidence="5">Psi54/55 synthase</shortName>
    </alternativeName>
</protein>
<dbReference type="Proteomes" id="UP000092401">
    <property type="component" value="Unassembled WGS sequence"/>
</dbReference>
<dbReference type="InterPro" id="IPR048741">
    <property type="entry name" value="Pus10-like_C"/>
</dbReference>
<evidence type="ECO:0000256" key="3">
    <source>
        <dbReference type="ARBA" id="ARBA00022884"/>
    </source>
</evidence>
<dbReference type="Pfam" id="PF22023">
    <property type="entry name" value="Pus10_THUMP_arc"/>
    <property type="match status" value="1"/>
</dbReference>
<dbReference type="NCBIfam" id="TIGR01213">
    <property type="entry name" value="pseudo_Pus10arc"/>
    <property type="match status" value="1"/>
</dbReference>
<dbReference type="SUPFAM" id="SSF55120">
    <property type="entry name" value="Pseudouridine synthase"/>
    <property type="match status" value="1"/>
</dbReference>
<feature type="binding site" evidence="5">
    <location>
        <position position="362"/>
    </location>
    <ligand>
        <name>substrate</name>
    </ligand>
</feature>
<evidence type="ECO:0000313" key="8">
    <source>
        <dbReference type="EMBL" id="KYC46242.1"/>
    </source>
</evidence>
<dbReference type="Pfam" id="PF21238">
    <property type="entry name" value="Pus10_C"/>
    <property type="match status" value="1"/>
</dbReference>
<evidence type="ECO:0000256" key="5">
    <source>
        <dbReference type="HAMAP-Rule" id="MF_01893"/>
    </source>
</evidence>
<keyword evidence="4 5" id="KW-0413">Isomerase</keyword>
<evidence type="ECO:0000313" key="9">
    <source>
        <dbReference type="EMBL" id="KYC51240.1"/>
    </source>
</evidence>
<accession>A0A150IMU8</accession>
<comment type="catalytic activity">
    <reaction evidence="5">
        <text>uridine(55) in tRNA = pseudouridine(55) in tRNA</text>
        <dbReference type="Rhea" id="RHEA:42532"/>
        <dbReference type="Rhea" id="RHEA-COMP:10101"/>
        <dbReference type="Rhea" id="RHEA-COMP:10102"/>
        <dbReference type="ChEBI" id="CHEBI:65314"/>
        <dbReference type="ChEBI" id="CHEBI:65315"/>
        <dbReference type="EC" id="5.4.99.25"/>
    </reaction>
</comment>
<comment type="caution">
    <text evidence="8">The sequence shown here is derived from an EMBL/GenBank/DDBJ whole genome shotgun (WGS) entry which is preliminary data.</text>
</comment>
<proteinExistence type="inferred from homology"/>
<gene>
    <name evidence="5" type="primary">pus10</name>
    <name evidence="8" type="ORF">APG10_00112</name>
    <name evidence="9" type="ORF">APG12_00165</name>
</gene>
<accession>A0A150J203</accession>
<dbReference type="Proteomes" id="UP000092403">
    <property type="component" value="Unassembled WGS sequence"/>
</dbReference>
<dbReference type="InterPro" id="IPR005912">
    <property type="entry name" value="Pus10"/>
</dbReference>
<dbReference type="InterPro" id="IPR039894">
    <property type="entry name" value="Pus10-like"/>
</dbReference>
<dbReference type="InterPro" id="IPR055174">
    <property type="entry name" value="Pus10_THUMP_arc"/>
</dbReference>
<evidence type="ECO:0000256" key="4">
    <source>
        <dbReference type="ARBA" id="ARBA00023235"/>
    </source>
</evidence>
<reference evidence="10 11" key="1">
    <citation type="journal article" date="2016" name="ISME J.">
        <title>Chasing the elusive Euryarchaeota class WSA2: genomes reveal a uniquely fastidious methyl-reducing methanogen.</title>
        <authorList>
            <person name="Nobu M.K."/>
            <person name="Narihiro T."/>
            <person name="Kuroda K."/>
            <person name="Mei R."/>
            <person name="Liu W.T."/>
        </authorList>
    </citation>
    <scope>NUCLEOTIDE SEQUENCE [LARGE SCALE GENOMIC DNA]</scope>
    <source>
        <strain evidence="8">B03fssc0709_Meth_Bin005</strain>
        <strain evidence="9">BMIXfssc0709_Meth_Bin006</strain>
    </source>
</reference>
<dbReference type="GO" id="GO:0000049">
    <property type="term" value="F:tRNA binding"/>
    <property type="evidence" value="ECO:0007669"/>
    <property type="project" value="InterPro"/>
</dbReference>
<dbReference type="EC" id="5.4.99.25" evidence="5"/>
<name>A0A150IMU8_9EURY</name>
<dbReference type="Gene3D" id="3.30.70.3190">
    <property type="match status" value="1"/>
</dbReference>
<comment type="similarity">
    <text evidence="1 5">Belongs to the pseudouridine synthase Pus10 family.</text>
</comment>
<comment type="function">
    <text evidence="5">Responsible for synthesis of pseudouridine from uracil-54 and uracil-55 in the psi GC loop of transfer RNAs.</text>
</comment>
<evidence type="ECO:0000256" key="2">
    <source>
        <dbReference type="ARBA" id="ARBA00022694"/>
    </source>
</evidence>
<dbReference type="PANTHER" id="PTHR21568">
    <property type="entry name" value="TRNA PSEUDOURIDINE SYNTHASE PUS10"/>
    <property type="match status" value="1"/>
</dbReference>
<dbReference type="PATRIC" id="fig|1706436.3.peg.111"/>
<dbReference type="AlphaFoldDB" id="A0A150IMU8"/>
<dbReference type="PANTHER" id="PTHR21568:SF0">
    <property type="entry name" value="TRNA PSEUDOURIDINE SYNTHASE PUS10"/>
    <property type="match status" value="1"/>
</dbReference>
<comment type="catalytic activity">
    <reaction evidence="5">
        <text>uridine(54) in tRNA = pseudouridine(54) in tRNA</text>
        <dbReference type="Rhea" id="RHEA:57876"/>
        <dbReference type="Rhea" id="RHEA-COMP:10193"/>
        <dbReference type="Rhea" id="RHEA-COMP:14141"/>
        <dbReference type="ChEBI" id="CHEBI:65314"/>
        <dbReference type="ChEBI" id="CHEBI:65315"/>
    </reaction>
</comment>
<feature type="domain" description="Pus10 THUMP" evidence="7">
    <location>
        <begin position="72"/>
        <end position="146"/>
    </location>
</feature>
<evidence type="ECO:0000259" key="7">
    <source>
        <dbReference type="Pfam" id="PF22023"/>
    </source>
</evidence>
<dbReference type="GO" id="GO:0160148">
    <property type="term" value="F:tRNA pseudouridine(55) synthase activity"/>
    <property type="evidence" value="ECO:0007669"/>
    <property type="project" value="UniProtKB-EC"/>
</dbReference>
<dbReference type="InterPro" id="IPR020103">
    <property type="entry name" value="PsdUridine_synth_cat_dom_sf"/>
</dbReference>
<organism evidence="8 10">
    <name type="scientific">Candidatus Methanofastidiosum methylothiophilum</name>
    <dbReference type="NCBI Taxonomy" id="1705564"/>
    <lineage>
        <taxon>Archaea</taxon>
        <taxon>Methanobacteriati</taxon>
        <taxon>Methanobacteriota</taxon>
        <taxon>Stenosarchaea group</taxon>
        <taxon>Candidatus Methanofastidiosia</taxon>
        <taxon>Candidatus Methanofastidiosales</taxon>
        <taxon>Candidatus Methanofastidiosaceae</taxon>
        <taxon>Candidatus Methanofastidiosum</taxon>
    </lineage>
</organism>
<sequence length="400" mass="46360">MILKTSKEILEEHILCNHCLGRQFGKISTSTNERRGKIIRNLLISLNPELVSDIDLQNPCFLCDNIFERTDEVVNNISPDFEFATFHAGTKIPDEIMKKEEMLKEKYCLQYQESIKQELNRELGKKIGSIIGKEFKREKEDVTILLHPYESKIDYFINPLFIYGRYNKLVRGLPQTKWLCRRCKGKGCSKCGNTGKMYDESIEELITELFLKETKGSDSSFHGAGREDIDVLMLGNGRPFVLEIKSPKIRNIDLQRLEQEINKMNEGKVKISELCFVEKEVVEKIKNTHLRKTYLAEIDVCLNEEEKNKIEEFFIDRDIYQETPNRVVHRRADKTRIRKVYKVLTSKENCSSLEIYCDGGLYIKELISGDEARTNPSIAELLGKNVKCVLLNVISIEEKV</sequence>
<dbReference type="EMBL" id="LNGE01000002">
    <property type="protein sequence ID" value="KYC46242.1"/>
    <property type="molecule type" value="Genomic_DNA"/>
</dbReference>
<evidence type="ECO:0000313" key="10">
    <source>
        <dbReference type="Proteomes" id="UP000092401"/>
    </source>
</evidence>
<evidence type="ECO:0000313" key="11">
    <source>
        <dbReference type="Proteomes" id="UP000092403"/>
    </source>
</evidence>
<keyword evidence="3 5" id="KW-0694">RNA-binding</keyword>
<dbReference type="HAMAP" id="MF_01893">
    <property type="entry name" value="Pus10_arch"/>
    <property type="match status" value="1"/>
</dbReference>
<feature type="binding site" evidence="5">
    <location>
        <position position="294"/>
    </location>
    <ligand>
        <name>substrate</name>
    </ligand>
</feature>
<evidence type="ECO:0000256" key="1">
    <source>
        <dbReference type="ARBA" id="ARBA00009652"/>
    </source>
</evidence>
<evidence type="ECO:0000259" key="6">
    <source>
        <dbReference type="Pfam" id="PF21238"/>
    </source>
</evidence>
<dbReference type="FunFam" id="3.30.70.2510:FF:000001">
    <property type="entry name" value="tRNA pseudouridine synthase Pus10"/>
    <property type="match status" value="1"/>
</dbReference>
<dbReference type="EMBL" id="LNJC01000002">
    <property type="protein sequence ID" value="KYC51240.1"/>
    <property type="molecule type" value="Genomic_DNA"/>
</dbReference>